<feature type="domain" description="Large ribosomal subunit protein bL25 L25" evidence="7">
    <location>
        <begin position="5"/>
        <end position="91"/>
    </location>
</feature>
<name>A0A433RYU1_9BACL</name>
<evidence type="ECO:0000313" key="10">
    <source>
        <dbReference type="Proteomes" id="UP000288623"/>
    </source>
</evidence>
<keyword evidence="2 5" id="KW-0694">RNA-binding</keyword>
<dbReference type="HAMAP" id="MF_01334">
    <property type="entry name" value="Ribosomal_bL25_CTC"/>
    <property type="match status" value="1"/>
</dbReference>
<evidence type="ECO:0000259" key="8">
    <source>
        <dbReference type="Pfam" id="PF14693"/>
    </source>
</evidence>
<dbReference type="NCBIfam" id="NF004133">
    <property type="entry name" value="PRK05618.2-4"/>
    <property type="match status" value="1"/>
</dbReference>
<dbReference type="SUPFAM" id="SSF50715">
    <property type="entry name" value="Ribosomal protein L25-like"/>
    <property type="match status" value="1"/>
</dbReference>
<dbReference type="GO" id="GO:0008097">
    <property type="term" value="F:5S rRNA binding"/>
    <property type="evidence" value="ECO:0007669"/>
    <property type="project" value="InterPro"/>
</dbReference>
<comment type="caution">
    <text evidence="9">The sequence shown here is derived from an EMBL/GenBank/DDBJ whole genome shotgun (WGS) entry which is preliminary data.</text>
</comment>
<dbReference type="GO" id="GO:0006412">
    <property type="term" value="P:translation"/>
    <property type="evidence" value="ECO:0007669"/>
    <property type="project" value="UniProtKB-UniRule"/>
</dbReference>
<dbReference type="InterPro" id="IPR029751">
    <property type="entry name" value="Ribosomal_L25_dom"/>
</dbReference>
<dbReference type="InterPro" id="IPR001021">
    <property type="entry name" value="Ribosomal_bL25_long"/>
</dbReference>
<feature type="region of interest" description="Disordered" evidence="6">
    <location>
        <begin position="186"/>
        <end position="210"/>
    </location>
</feature>
<organism evidence="9 10">
    <name type="scientific">Candidatus Kurthia intestinigallinarum</name>
    <dbReference type="NCBI Taxonomy" id="1562256"/>
    <lineage>
        <taxon>Bacteria</taxon>
        <taxon>Bacillati</taxon>
        <taxon>Bacillota</taxon>
        <taxon>Bacilli</taxon>
        <taxon>Bacillales</taxon>
        <taxon>Caryophanaceae</taxon>
        <taxon>Kurthia</taxon>
    </lineage>
</organism>
<evidence type="ECO:0000256" key="5">
    <source>
        <dbReference type="HAMAP-Rule" id="MF_01334"/>
    </source>
</evidence>
<dbReference type="Gene3D" id="2.170.120.20">
    <property type="entry name" value="Ribosomal protein L25, beta domain"/>
    <property type="match status" value="1"/>
</dbReference>
<keyword evidence="4 5" id="KW-0687">Ribonucleoprotein</keyword>
<keyword evidence="1 5" id="KW-0699">rRNA-binding</keyword>
<keyword evidence="3 5" id="KW-0689">Ribosomal protein</keyword>
<dbReference type="GO" id="GO:0022625">
    <property type="term" value="C:cytosolic large ribosomal subunit"/>
    <property type="evidence" value="ECO:0007669"/>
    <property type="project" value="TreeGrafter"/>
</dbReference>
<evidence type="ECO:0000256" key="4">
    <source>
        <dbReference type="ARBA" id="ARBA00023274"/>
    </source>
</evidence>
<dbReference type="PANTHER" id="PTHR33284:SF1">
    <property type="entry name" value="RIBOSOMAL PROTEIN L25_GLN-TRNA SYNTHETASE, ANTI-CODON-BINDING DOMAIN-CONTAINING PROTEIN"/>
    <property type="match status" value="1"/>
</dbReference>
<dbReference type="Gene3D" id="2.40.240.10">
    <property type="entry name" value="Ribosomal Protein L25, Chain P"/>
    <property type="match status" value="1"/>
</dbReference>
<proteinExistence type="inferred from homology"/>
<comment type="function">
    <text evidence="5">This is one of the proteins that binds to the 5S RNA in the ribosome where it forms part of the central protuberance.</text>
</comment>
<dbReference type="Pfam" id="PF14693">
    <property type="entry name" value="Ribosomal_TL5_C"/>
    <property type="match status" value="1"/>
</dbReference>
<evidence type="ECO:0000256" key="6">
    <source>
        <dbReference type="SAM" id="MobiDB-lite"/>
    </source>
</evidence>
<evidence type="ECO:0000256" key="1">
    <source>
        <dbReference type="ARBA" id="ARBA00022730"/>
    </source>
</evidence>
<dbReference type="NCBIfam" id="TIGR00731">
    <property type="entry name" value="bL25_bact_ctc"/>
    <property type="match status" value="1"/>
</dbReference>
<sequence length="210" mass="22903">MSTSIKAKAREAHKRSVKTELRKTGYVPAIVYGFKTESTPIAVNEKELEKTIRTEGRNAILSLDVDGKKVNAVLKEVQKEPLKGKLIHLDFLAVSMRQELEVEVPVVATGTSVGVKEGGVLQQPNRELKLTVKPSDIPENIEVDITELAIGDTLTVGDIRDKVDFTIVDEDDVVLVTVSAPVSEAELEADLETTEPVADNGTVDEEAKEE</sequence>
<dbReference type="InterPro" id="IPR020057">
    <property type="entry name" value="Ribosomal_bL25_b-dom"/>
</dbReference>
<dbReference type="EMBL" id="JTFC01000001">
    <property type="protein sequence ID" value="RUS58465.1"/>
    <property type="molecule type" value="Genomic_DNA"/>
</dbReference>
<dbReference type="Pfam" id="PF01386">
    <property type="entry name" value="Ribosomal_L25p"/>
    <property type="match status" value="1"/>
</dbReference>
<dbReference type="GO" id="GO:0003735">
    <property type="term" value="F:structural constituent of ribosome"/>
    <property type="evidence" value="ECO:0007669"/>
    <property type="project" value="InterPro"/>
</dbReference>
<dbReference type="InterPro" id="IPR037121">
    <property type="entry name" value="Ribosomal_bL25_C"/>
</dbReference>
<accession>A0A433RYU1</accession>
<evidence type="ECO:0000313" key="9">
    <source>
        <dbReference type="EMBL" id="RUS58465.1"/>
    </source>
</evidence>
<protein>
    <recommendedName>
        <fullName evidence="5">Large ribosomal subunit protein bL25</fullName>
    </recommendedName>
    <alternativeName>
        <fullName evidence="5">General stress protein CTC</fullName>
    </alternativeName>
</protein>
<dbReference type="OrthoDB" id="9790002at2"/>
<dbReference type="InterPro" id="IPR020056">
    <property type="entry name" value="Rbsml_bL25/Gln-tRNA_synth_N"/>
</dbReference>
<evidence type="ECO:0000256" key="2">
    <source>
        <dbReference type="ARBA" id="ARBA00022884"/>
    </source>
</evidence>
<gene>
    <name evidence="5" type="primary">rplY</name>
    <name evidence="5" type="synonym">ctc</name>
    <name evidence="9" type="ORF">QI30_00145</name>
</gene>
<dbReference type="RefSeq" id="WP_126988946.1">
    <property type="nucleotide sequence ID" value="NZ_JTFC01000001.1"/>
</dbReference>
<evidence type="ECO:0000256" key="3">
    <source>
        <dbReference type="ARBA" id="ARBA00022980"/>
    </source>
</evidence>
<dbReference type="PANTHER" id="PTHR33284">
    <property type="entry name" value="RIBOSOMAL PROTEIN L25/GLN-TRNA SYNTHETASE, ANTI-CODON-BINDING DOMAIN-CONTAINING PROTEIN"/>
    <property type="match status" value="1"/>
</dbReference>
<feature type="domain" description="Large ribosomal subunit protein bL25 beta" evidence="8">
    <location>
        <begin position="100"/>
        <end position="181"/>
    </location>
</feature>
<dbReference type="CDD" id="cd00495">
    <property type="entry name" value="Ribosomal_L25_TL5_CTC"/>
    <property type="match status" value="1"/>
</dbReference>
<reference evidence="9 10" key="1">
    <citation type="submission" date="2014-11" db="EMBL/GenBank/DDBJ databases">
        <title>Genome sequence and analysis of novel Kurthia sp.</title>
        <authorList>
            <person name="Lawson J.N."/>
            <person name="Gonzalez J.E."/>
            <person name="Rinauldi L."/>
            <person name="Xuan Z."/>
            <person name="Firman A."/>
            <person name="Shaddox L."/>
            <person name="Trudeau A."/>
            <person name="Shah S."/>
            <person name="Reiman D."/>
        </authorList>
    </citation>
    <scope>NUCLEOTIDE SEQUENCE [LARGE SCALE GENOMIC DNA]</scope>
    <source>
        <strain evidence="9 10">3B1D</strain>
    </source>
</reference>
<dbReference type="InterPro" id="IPR011035">
    <property type="entry name" value="Ribosomal_bL25/Gln-tRNA_synth"/>
</dbReference>
<keyword evidence="10" id="KW-1185">Reference proteome</keyword>
<dbReference type="AlphaFoldDB" id="A0A433RYU1"/>
<comment type="similarity">
    <text evidence="5">Belongs to the bacterial ribosomal protein bL25 family. CTC subfamily.</text>
</comment>
<dbReference type="InterPro" id="IPR020930">
    <property type="entry name" value="Ribosomal_uL5_bac-type"/>
</dbReference>
<evidence type="ECO:0000259" key="7">
    <source>
        <dbReference type="Pfam" id="PF01386"/>
    </source>
</evidence>
<dbReference type="Proteomes" id="UP000288623">
    <property type="component" value="Unassembled WGS sequence"/>
</dbReference>
<comment type="subunit">
    <text evidence="5">Part of the 50S ribosomal subunit; part of the 5S rRNA/L5/L18/L25 subcomplex. Contacts the 5S rRNA. Binds to the 5S rRNA independently of L5 and L18.</text>
</comment>